<sequence>MTRVELEGVNELLRELEKLGQKGSRIENSALRKAGDKVQSAIQEEAPTRTGTLKRSIRRSNVRTEGTEKFVKVDPGKEGWYGRFVEFGTVKMSANPFMSRGYEKSKKEAAQTIASEMRKGLGL</sequence>
<proteinExistence type="predicted"/>
<dbReference type="Pfam" id="PF04883">
    <property type="entry name" value="HK97-gp10_like"/>
    <property type="match status" value="1"/>
</dbReference>
<comment type="caution">
    <text evidence="1">The sequence shown here is derived from an EMBL/GenBank/DDBJ whole genome shotgun (WGS) entry which is preliminary data.</text>
</comment>
<dbReference type="RefSeq" id="WP_151618645.1">
    <property type="nucleotide sequence ID" value="NZ_WBXO01000002.1"/>
</dbReference>
<protein>
    <submittedName>
        <fullName evidence="1">HK97 gp10 family phage protein</fullName>
    </submittedName>
</protein>
<gene>
    <name evidence="1" type="ORF">F9B85_03640</name>
</gene>
<name>A0A6I0F2S9_9FIRM</name>
<reference evidence="1 2" key="1">
    <citation type="submission" date="2019-10" db="EMBL/GenBank/DDBJ databases">
        <title>Whole-genome sequence of the extremophile Heliorestis acidaminivorans DSM 24790.</title>
        <authorList>
            <person name="Kyndt J.A."/>
            <person name="Meyer T.E."/>
        </authorList>
    </citation>
    <scope>NUCLEOTIDE SEQUENCE [LARGE SCALE GENOMIC DNA]</scope>
    <source>
        <strain evidence="1 2">DSM 24790</strain>
    </source>
</reference>
<organism evidence="1 2">
    <name type="scientific">Heliorestis acidaminivorans</name>
    <dbReference type="NCBI Taxonomy" id="553427"/>
    <lineage>
        <taxon>Bacteria</taxon>
        <taxon>Bacillati</taxon>
        <taxon>Bacillota</taxon>
        <taxon>Clostridia</taxon>
        <taxon>Eubacteriales</taxon>
        <taxon>Heliobacteriaceae</taxon>
        <taxon>Heliorestis</taxon>
    </lineage>
</organism>
<dbReference type="NCBIfam" id="TIGR01725">
    <property type="entry name" value="phge_HK97_gp10"/>
    <property type="match status" value="1"/>
</dbReference>
<keyword evidence="2" id="KW-1185">Reference proteome</keyword>
<accession>A0A6I0F2S9</accession>
<dbReference type="InterPro" id="IPR010064">
    <property type="entry name" value="HK97-gp10_tail"/>
</dbReference>
<dbReference type="Proteomes" id="UP000468766">
    <property type="component" value="Unassembled WGS sequence"/>
</dbReference>
<evidence type="ECO:0000313" key="2">
    <source>
        <dbReference type="Proteomes" id="UP000468766"/>
    </source>
</evidence>
<dbReference type="OrthoDB" id="886754at2"/>
<dbReference type="AlphaFoldDB" id="A0A6I0F2S9"/>
<evidence type="ECO:0000313" key="1">
    <source>
        <dbReference type="EMBL" id="KAB2953723.1"/>
    </source>
</evidence>
<dbReference type="EMBL" id="WBXO01000002">
    <property type="protein sequence ID" value="KAB2953723.1"/>
    <property type="molecule type" value="Genomic_DNA"/>
</dbReference>